<evidence type="ECO:0000313" key="3">
    <source>
        <dbReference type="Proteomes" id="UP000186817"/>
    </source>
</evidence>
<evidence type="ECO:0000313" key="2">
    <source>
        <dbReference type="EMBL" id="OLQ03964.1"/>
    </source>
</evidence>
<feature type="region of interest" description="Disordered" evidence="1">
    <location>
        <begin position="191"/>
        <end position="227"/>
    </location>
</feature>
<dbReference type="Proteomes" id="UP000186817">
    <property type="component" value="Unassembled WGS sequence"/>
</dbReference>
<organism evidence="2 3">
    <name type="scientific">Symbiodinium microadriaticum</name>
    <name type="common">Dinoflagellate</name>
    <name type="synonym">Zooxanthella microadriatica</name>
    <dbReference type="NCBI Taxonomy" id="2951"/>
    <lineage>
        <taxon>Eukaryota</taxon>
        <taxon>Sar</taxon>
        <taxon>Alveolata</taxon>
        <taxon>Dinophyceae</taxon>
        <taxon>Suessiales</taxon>
        <taxon>Symbiodiniaceae</taxon>
        <taxon>Symbiodinium</taxon>
    </lineage>
</organism>
<reference evidence="2 3" key="1">
    <citation type="submission" date="2016-02" db="EMBL/GenBank/DDBJ databases">
        <title>Genome analysis of coral dinoflagellate symbionts highlights evolutionary adaptations to a symbiotic lifestyle.</title>
        <authorList>
            <person name="Aranda M."/>
            <person name="Li Y."/>
            <person name="Liew Y.J."/>
            <person name="Baumgarten S."/>
            <person name="Simakov O."/>
            <person name="Wilson M."/>
            <person name="Piel J."/>
            <person name="Ashoor H."/>
            <person name="Bougouffa S."/>
            <person name="Bajic V.B."/>
            <person name="Ryu T."/>
            <person name="Ravasi T."/>
            <person name="Bayer T."/>
            <person name="Micklem G."/>
            <person name="Kim H."/>
            <person name="Bhak J."/>
            <person name="Lajeunesse T.C."/>
            <person name="Voolstra C.R."/>
        </authorList>
    </citation>
    <scope>NUCLEOTIDE SEQUENCE [LARGE SCALE GENOMIC DNA]</scope>
    <source>
        <strain evidence="2 3">CCMP2467</strain>
    </source>
</reference>
<name>A0A1Q9E960_SYMMI</name>
<dbReference type="EMBL" id="LSRX01000221">
    <property type="protein sequence ID" value="OLQ03964.1"/>
    <property type="molecule type" value="Genomic_DNA"/>
</dbReference>
<sequence length="227" mass="24053">MPGWAKQELSYEGEYRRWDGLSEGDLAKLREADDLLAELDLEGPLKSALASGGAKDDGSLNARGVVNPPAGCRGLGRIGGGPALEPDVPCRGAQDFGSGGVVCRPRLPASSHKKNNNVEMEAWFARLVLFIDQAGTENGRIQLAWLLAGLPEPTTRRKSGSNPFAKSCPSLWASANLAYLREIDWLSSTLASSASGDPPDTATEENEHLSDLLTALDGPRAAKTAEA</sequence>
<dbReference type="OrthoDB" id="424633at2759"/>
<comment type="caution">
    <text evidence="2">The sequence shown here is derived from an EMBL/GenBank/DDBJ whole genome shotgun (WGS) entry which is preliminary data.</text>
</comment>
<proteinExistence type="predicted"/>
<protein>
    <submittedName>
        <fullName evidence="2">Uncharacterized protein</fullName>
    </submittedName>
</protein>
<evidence type="ECO:0000256" key="1">
    <source>
        <dbReference type="SAM" id="MobiDB-lite"/>
    </source>
</evidence>
<dbReference type="AlphaFoldDB" id="A0A1Q9E960"/>
<accession>A0A1Q9E960</accession>
<gene>
    <name evidence="2" type="ORF">AK812_SmicGene13023</name>
</gene>
<keyword evidence="3" id="KW-1185">Reference proteome</keyword>